<dbReference type="Gene3D" id="3.60.70.12">
    <property type="entry name" value="L-amino peptidase D-ALA esterase/amidase"/>
    <property type="match status" value="1"/>
</dbReference>
<organism evidence="2 3">
    <name type="scientific">Candidatus Endobugula sertula</name>
    <name type="common">Bugula neritina bacterial symbiont</name>
    <dbReference type="NCBI Taxonomy" id="62101"/>
    <lineage>
        <taxon>Bacteria</taxon>
        <taxon>Pseudomonadati</taxon>
        <taxon>Pseudomonadota</taxon>
        <taxon>Gammaproteobacteria</taxon>
        <taxon>Cellvibrionales</taxon>
        <taxon>Cellvibrionaceae</taxon>
        <taxon>Candidatus Endobugula</taxon>
    </lineage>
</organism>
<dbReference type="PANTHER" id="PTHR36512:SF3">
    <property type="entry name" value="BLR5678 PROTEIN"/>
    <property type="match status" value="1"/>
</dbReference>
<name>A0A1D2QLC9_9GAMM</name>
<evidence type="ECO:0000313" key="2">
    <source>
        <dbReference type="EMBL" id="ODS22373.1"/>
    </source>
</evidence>
<dbReference type="InterPro" id="IPR005321">
    <property type="entry name" value="Peptidase_S58_DmpA"/>
</dbReference>
<sequence length="334" mass="34182">MRPGPKNLITDVQGLKVGHAENADLKSGTTVLTADQPLVSSVHVMGGAPGSRETALLDPDKTAPGVDAFVLSGGSAFGLDAASGVMQGLRDLGRGFPVHTARVPIVPAAIIFDLINGGDKDWNSSPYPALGQAALSRAEANFALGSHGAGTGAMTAMLKGGVGSASLVLESGITVGALMVANPIGSVTTPGEAHFWAAPFEIDGEFGGLGADPRSDLGRDLKSDKITAMMRHANTTIGIVATDAKLSKAQCKRIAVAAHDGIARACMPAHTPMDGDLLFATTTGTKDLTAPDLELARIGHAASLCVARAIARAVYEATPAENDLLPTWREKNGH</sequence>
<dbReference type="Pfam" id="PF03576">
    <property type="entry name" value="Peptidase_S58"/>
    <property type="match status" value="1"/>
</dbReference>
<accession>A0A1D2QLC9</accession>
<dbReference type="Proteomes" id="UP000242502">
    <property type="component" value="Unassembled WGS sequence"/>
</dbReference>
<dbReference type="InterPro" id="IPR016117">
    <property type="entry name" value="ArgJ-like_dom_sf"/>
</dbReference>
<dbReference type="EMBL" id="MDLC01000091">
    <property type="protein sequence ID" value="ODS22373.1"/>
    <property type="molecule type" value="Genomic_DNA"/>
</dbReference>
<comment type="similarity">
    <text evidence="1">Belongs to the peptidase S58 family.</text>
</comment>
<dbReference type="CDD" id="cd02252">
    <property type="entry name" value="nylC_like"/>
    <property type="match status" value="1"/>
</dbReference>
<gene>
    <name evidence="2" type="ORF">AB835_14520</name>
</gene>
<proteinExistence type="inferred from homology"/>
<dbReference type="SUPFAM" id="SSF56266">
    <property type="entry name" value="DmpA/ArgJ-like"/>
    <property type="match status" value="1"/>
</dbReference>
<dbReference type="GO" id="GO:0004177">
    <property type="term" value="F:aminopeptidase activity"/>
    <property type="evidence" value="ECO:0007669"/>
    <property type="project" value="TreeGrafter"/>
</dbReference>
<protein>
    <submittedName>
        <fullName evidence="2">Peptidase T4</fullName>
    </submittedName>
</protein>
<dbReference type="AlphaFoldDB" id="A0A1D2QLC9"/>
<evidence type="ECO:0000256" key="1">
    <source>
        <dbReference type="ARBA" id="ARBA00007068"/>
    </source>
</evidence>
<comment type="caution">
    <text evidence="2">The sequence shown here is derived from an EMBL/GenBank/DDBJ whole genome shotgun (WGS) entry which is preliminary data.</text>
</comment>
<dbReference type="PANTHER" id="PTHR36512">
    <property type="entry name" value="D-AMINOPEPTIDASE"/>
    <property type="match status" value="1"/>
</dbReference>
<evidence type="ECO:0000313" key="3">
    <source>
        <dbReference type="Proteomes" id="UP000242502"/>
    </source>
</evidence>
<reference evidence="2 3" key="1">
    <citation type="journal article" date="2016" name="Appl. Environ. Microbiol.">
        <title>Lack of Overt Genome Reduction in the Bryostatin-Producing Bryozoan Symbiont "Candidatus Endobugula sertula".</title>
        <authorList>
            <person name="Miller I.J."/>
            <person name="Vanee N."/>
            <person name="Fong S.S."/>
            <person name="Lim-Fong G.E."/>
            <person name="Kwan J.C."/>
        </authorList>
    </citation>
    <scope>NUCLEOTIDE SEQUENCE [LARGE SCALE GENOMIC DNA]</scope>
    <source>
        <strain evidence="2">AB1-4</strain>
    </source>
</reference>